<evidence type="ECO:0000313" key="2">
    <source>
        <dbReference type="Proteomes" id="UP000299102"/>
    </source>
</evidence>
<proteinExistence type="predicted"/>
<protein>
    <submittedName>
        <fullName evidence="1">Uncharacterized protein</fullName>
    </submittedName>
</protein>
<dbReference type="AlphaFoldDB" id="A0A4C1UI09"/>
<name>A0A4C1UI09_EUMVA</name>
<reference evidence="1 2" key="1">
    <citation type="journal article" date="2019" name="Commun. Biol.">
        <title>The bagworm genome reveals a unique fibroin gene that provides high tensile strength.</title>
        <authorList>
            <person name="Kono N."/>
            <person name="Nakamura H."/>
            <person name="Ohtoshi R."/>
            <person name="Tomita M."/>
            <person name="Numata K."/>
            <person name="Arakawa K."/>
        </authorList>
    </citation>
    <scope>NUCLEOTIDE SEQUENCE [LARGE SCALE GENOMIC DNA]</scope>
</reference>
<accession>A0A4C1UI09</accession>
<organism evidence="1 2">
    <name type="scientific">Eumeta variegata</name>
    <name type="common">Bagworm moth</name>
    <name type="synonym">Eumeta japonica</name>
    <dbReference type="NCBI Taxonomy" id="151549"/>
    <lineage>
        <taxon>Eukaryota</taxon>
        <taxon>Metazoa</taxon>
        <taxon>Ecdysozoa</taxon>
        <taxon>Arthropoda</taxon>
        <taxon>Hexapoda</taxon>
        <taxon>Insecta</taxon>
        <taxon>Pterygota</taxon>
        <taxon>Neoptera</taxon>
        <taxon>Endopterygota</taxon>
        <taxon>Lepidoptera</taxon>
        <taxon>Glossata</taxon>
        <taxon>Ditrysia</taxon>
        <taxon>Tineoidea</taxon>
        <taxon>Psychidae</taxon>
        <taxon>Oiketicinae</taxon>
        <taxon>Eumeta</taxon>
    </lineage>
</organism>
<evidence type="ECO:0000313" key="1">
    <source>
        <dbReference type="EMBL" id="GBP25949.1"/>
    </source>
</evidence>
<sequence length="119" mass="13099">MSFRLTQVLSGHGCVNKYIYRITKKESLTWCHHCDRLPKDTAKHTLETCSAYAAQREALKTVVGNNLSQPTIVEKMISDAQSRDEGLLSTERSKAAGVAAEDASVAEALAQDYARTPWG</sequence>
<dbReference type="EMBL" id="BGZK01000174">
    <property type="protein sequence ID" value="GBP25949.1"/>
    <property type="molecule type" value="Genomic_DNA"/>
</dbReference>
<dbReference type="OrthoDB" id="7480128at2759"/>
<gene>
    <name evidence="1" type="ORF">EVAR_84507_1</name>
</gene>
<dbReference type="Proteomes" id="UP000299102">
    <property type="component" value="Unassembled WGS sequence"/>
</dbReference>
<comment type="caution">
    <text evidence="1">The sequence shown here is derived from an EMBL/GenBank/DDBJ whole genome shotgun (WGS) entry which is preliminary data.</text>
</comment>
<keyword evidence="2" id="KW-1185">Reference proteome</keyword>